<sequence>MLPRCEKICDQIREPIEKVLEKCPLNAVIDKCPIKCKLGKRCSAKKEKSHLEANLTVANPTFEKEKEVFDASSVAKLVV</sequence>
<keyword evidence="1" id="KW-1185">Reference proteome</keyword>
<dbReference type="Proteomes" id="UP000095287">
    <property type="component" value="Unplaced"/>
</dbReference>
<protein>
    <submittedName>
        <fullName evidence="2">TRAF-type domain-containing protein</fullName>
    </submittedName>
</protein>
<proteinExistence type="predicted"/>
<organism evidence="1 2">
    <name type="scientific">Steinernema glaseri</name>
    <dbReference type="NCBI Taxonomy" id="37863"/>
    <lineage>
        <taxon>Eukaryota</taxon>
        <taxon>Metazoa</taxon>
        <taxon>Ecdysozoa</taxon>
        <taxon>Nematoda</taxon>
        <taxon>Chromadorea</taxon>
        <taxon>Rhabditida</taxon>
        <taxon>Tylenchina</taxon>
        <taxon>Panagrolaimomorpha</taxon>
        <taxon>Strongyloidoidea</taxon>
        <taxon>Steinernematidae</taxon>
        <taxon>Steinernema</taxon>
    </lineage>
</organism>
<evidence type="ECO:0000313" key="1">
    <source>
        <dbReference type="Proteomes" id="UP000095287"/>
    </source>
</evidence>
<reference evidence="2" key="1">
    <citation type="submission" date="2016-11" db="UniProtKB">
        <authorList>
            <consortium name="WormBaseParasite"/>
        </authorList>
    </citation>
    <scope>IDENTIFICATION</scope>
</reference>
<accession>A0A1I8A8D2</accession>
<name>A0A1I8A8D2_9BILA</name>
<dbReference type="WBParaSite" id="L893_g33867.t1">
    <property type="protein sequence ID" value="L893_g33867.t1"/>
    <property type="gene ID" value="L893_g33867"/>
</dbReference>
<dbReference type="AlphaFoldDB" id="A0A1I8A8D2"/>
<evidence type="ECO:0000313" key="2">
    <source>
        <dbReference type="WBParaSite" id="L893_g33867.t1"/>
    </source>
</evidence>